<evidence type="ECO:0000313" key="4">
    <source>
        <dbReference type="Proteomes" id="UP000050783"/>
    </source>
</evidence>
<keyword evidence="2" id="KW-0812">Transmembrane</keyword>
<dbReference type="AlphaFoldDB" id="A0A0P1EEG4"/>
<feature type="region of interest" description="Disordered" evidence="1">
    <location>
        <begin position="31"/>
        <end position="78"/>
    </location>
</feature>
<evidence type="ECO:0000256" key="2">
    <source>
        <dbReference type="SAM" id="Phobius"/>
    </source>
</evidence>
<dbReference type="Proteomes" id="UP000050783">
    <property type="component" value="Unassembled WGS sequence"/>
</dbReference>
<evidence type="ECO:0000313" key="3">
    <source>
        <dbReference type="EMBL" id="CUH48333.1"/>
    </source>
</evidence>
<evidence type="ECO:0000256" key="1">
    <source>
        <dbReference type="SAM" id="MobiDB-lite"/>
    </source>
</evidence>
<feature type="transmembrane region" description="Helical" evidence="2">
    <location>
        <begin position="6"/>
        <end position="23"/>
    </location>
</feature>
<name>A0A0P1EEG4_9RHOB</name>
<organism evidence="3 4">
    <name type="scientific">Ruegeria atlantica</name>
    <dbReference type="NCBI Taxonomy" id="81569"/>
    <lineage>
        <taxon>Bacteria</taxon>
        <taxon>Pseudomonadati</taxon>
        <taxon>Pseudomonadota</taxon>
        <taxon>Alphaproteobacteria</taxon>
        <taxon>Rhodobacterales</taxon>
        <taxon>Roseobacteraceae</taxon>
        <taxon>Ruegeria</taxon>
    </lineage>
</organism>
<gene>
    <name evidence="3" type="ORF">RUA4292_02511</name>
</gene>
<accession>A0A0P1EEG4</accession>
<proteinExistence type="predicted"/>
<keyword evidence="2" id="KW-1133">Transmembrane helix</keyword>
<protein>
    <submittedName>
        <fullName evidence="3">Uncharacterized protein</fullName>
    </submittedName>
</protein>
<sequence length="78" mass="8032">MTIAVWIYSGAALIIIVGAVLAIRSSFSRDSAKSTHGVKPGHGDAVVSGGETAGRGHSTPVRVSMDPQEYAKALAPKK</sequence>
<dbReference type="EMBL" id="CYPU01000039">
    <property type="protein sequence ID" value="CUH48333.1"/>
    <property type="molecule type" value="Genomic_DNA"/>
</dbReference>
<keyword evidence="2" id="KW-0472">Membrane</keyword>
<reference evidence="3 4" key="1">
    <citation type="submission" date="2015-09" db="EMBL/GenBank/DDBJ databases">
        <authorList>
            <consortium name="Swine Surveillance"/>
        </authorList>
    </citation>
    <scope>NUCLEOTIDE SEQUENCE [LARGE SCALE GENOMIC DNA]</scope>
    <source>
        <strain evidence="3 4">CECT 4292</strain>
    </source>
</reference>